<keyword evidence="3" id="KW-0808">Transferase</keyword>
<keyword evidence="6" id="KW-0547">Nucleotide-binding</keyword>
<evidence type="ECO:0000256" key="8">
    <source>
        <dbReference type="ARBA" id="ARBA00022989"/>
    </source>
</evidence>
<dbReference type="Pfam" id="PF12819">
    <property type="entry name" value="Malectin_like"/>
    <property type="match status" value="1"/>
</dbReference>
<dbReference type="PANTHER" id="PTHR34590:SF10">
    <property type="entry name" value="RECEPTOR-LIKE PROTEIN KINASE HERK 1"/>
    <property type="match status" value="1"/>
</dbReference>
<evidence type="ECO:0000256" key="5">
    <source>
        <dbReference type="ARBA" id="ARBA00022729"/>
    </source>
</evidence>
<evidence type="ECO:0000256" key="3">
    <source>
        <dbReference type="ARBA" id="ARBA00022679"/>
    </source>
</evidence>
<keyword evidence="9" id="KW-0472">Membrane</keyword>
<keyword evidence="13" id="KW-1185">Reference proteome</keyword>
<keyword evidence="10" id="KW-0325">Glycoprotein</keyword>
<protein>
    <recommendedName>
        <fullName evidence="11">Malectin-like domain-containing protein</fullName>
    </recommendedName>
</protein>
<dbReference type="PANTHER" id="PTHR34590">
    <property type="entry name" value="OS03G0124300 PROTEIN-RELATED"/>
    <property type="match status" value="1"/>
</dbReference>
<evidence type="ECO:0000256" key="6">
    <source>
        <dbReference type="ARBA" id="ARBA00022741"/>
    </source>
</evidence>
<evidence type="ECO:0000256" key="9">
    <source>
        <dbReference type="ARBA" id="ARBA00023136"/>
    </source>
</evidence>
<evidence type="ECO:0000256" key="1">
    <source>
        <dbReference type="ARBA" id="ARBA00004479"/>
    </source>
</evidence>
<keyword evidence="2" id="KW-0723">Serine/threonine-protein kinase</keyword>
<keyword evidence="8" id="KW-1133">Transmembrane helix</keyword>
<keyword evidence="4" id="KW-0812">Transmembrane</keyword>
<reference evidence="12 13" key="1">
    <citation type="journal article" date="2023" name="Hortic Res">
        <title>The complete reference genome for grapevine (Vitis vinifera L.) genetics and breeding.</title>
        <authorList>
            <person name="Shi X."/>
            <person name="Cao S."/>
            <person name="Wang X."/>
            <person name="Huang S."/>
            <person name="Wang Y."/>
            <person name="Liu Z."/>
            <person name="Liu W."/>
            <person name="Leng X."/>
            <person name="Peng Y."/>
            <person name="Wang N."/>
            <person name="Wang Y."/>
            <person name="Ma Z."/>
            <person name="Xu X."/>
            <person name="Zhang F."/>
            <person name="Xue H."/>
            <person name="Zhong H."/>
            <person name="Wang Y."/>
            <person name="Zhang K."/>
            <person name="Velt A."/>
            <person name="Avia K."/>
            <person name="Holtgrawe D."/>
            <person name="Grimplet J."/>
            <person name="Matus J.T."/>
            <person name="Ware D."/>
            <person name="Wu X."/>
            <person name="Wang H."/>
            <person name="Liu C."/>
            <person name="Fang Y."/>
            <person name="Rustenholz C."/>
            <person name="Cheng Z."/>
            <person name="Xiao H."/>
            <person name="Zhou Y."/>
        </authorList>
    </citation>
    <scope>NUCLEOTIDE SEQUENCE [LARGE SCALE GENOMIC DNA]</scope>
    <source>
        <strain evidence="13">cv. Pinot noir / PN40024</strain>
        <tissue evidence="12">Leaf</tissue>
    </source>
</reference>
<keyword evidence="7" id="KW-0067">ATP-binding</keyword>
<evidence type="ECO:0000256" key="2">
    <source>
        <dbReference type="ARBA" id="ARBA00022527"/>
    </source>
</evidence>
<dbReference type="InterPro" id="IPR045272">
    <property type="entry name" value="ANXUR1/2-like"/>
</dbReference>
<evidence type="ECO:0000256" key="7">
    <source>
        <dbReference type="ARBA" id="ARBA00022840"/>
    </source>
</evidence>
<evidence type="ECO:0000256" key="4">
    <source>
        <dbReference type="ARBA" id="ARBA00022692"/>
    </source>
</evidence>
<evidence type="ECO:0000256" key="10">
    <source>
        <dbReference type="ARBA" id="ARBA00023180"/>
    </source>
</evidence>
<comment type="subcellular location">
    <subcellularLocation>
        <location evidence="1">Membrane</location>
        <topology evidence="1">Single-pass type I membrane protein</topology>
    </subcellularLocation>
</comment>
<dbReference type="Proteomes" id="UP001227230">
    <property type="component" value="Chromosome 15"/>
</dbReference>
<proteinExistence type="predicted"/>
<dbReference type="InterPro" id="IPR024788">
    <property type="entry name" value="Malectin-like_Carb-bd_dom"/>
</dbReference>
<keyword evidence="2" id="KW-0418">Kinase</keyword>
<evidence type="ECO:0000313" key="13">
    <source>
        <dbReference type="Proteomes" id="UP001227230"/>
    </source>
</evidence>
<evidence type="ECO:0000259" key="11">
    <source>
        <dbReference type="Pfam" id="PF12819"/>
    </source>
</evidence>
<organism evidence="12 13">
    <name type="scientific">Vitis vinifera</name>
    <name type="common">Grape</name>
    <dbReference type="NCBI Taxonomy" id="29760"/>
    <lineage>
        <taxon>Eukaryota</taxon>
        <taxon>Viridiplantae</taxon>
        <taxon>Streptophyta</taxon>
        <taxon>Embryophyta</taxon>
        <taxon>Tracheophyta</taxon>
        <taxon>Spermatophyta</taxon>
        <taxon>Magnoliopsida</taxon>
        <taxon>eudicotyledons</taxon>
        <taxon>Gunneridae</taxon>
        <taxon>Pentapetalae</taxon>
        <taxon>rosids</taxon>
        <taxon>Vitales</taxon>
        <taxon>Vitaceae</taxon>
        <taxon>Viteae</taxon>
        <taxon>Vitis</taxon>
    </lineage>
</organism>
<keyword evidence="5" id="KW-0732">Signal</keyword>
<feature type="domain" description="Malectin-like" evidence="11">
    <location>
        <begin position="3"/>
        <end position="139"/>
    </location>
</feature>
<name>A0ABY9DEW1_VITVI</name>
<gene>
    <name evidence="12" type="ORF">VitviT2T_023128</name>
</gene>
<evidence type="ECO:0000313" key="12">
    <source>
        <dbReference type="EMBL" id="WKA05145.1"/>
    </source>
</evidence>
<sequence>MTRIFTGTSNYMFSVGSNRRYWIHLYFFPFVYDTYNMNSVLISNFNPKVGCVMKEFSENVTSNTLIITFAPSNDSFAFLNALEVVSIPNELISDDAITIMPSGNFKGLVTQASETVARVNMGGPTITSKNDTLWQAWFPD</sequence>
<accession>A0ABY9DEW1</accession>
<dbReference type="EMBL" id="CP126662">
    <property type="protein sequence ID" value="WKA05145.1"/>
    <property type="molecule type" value="Genomic_DNA"/>
</dbReference>